<gene>
    <name evidence="6" type="ORF">BDV26DRAFT_254978</name>
</gene>
<feature type="domain" description="Zn(2)-C6 fungal-type" evidence="5">
    <location>
        <begin position="18"/>
        <end position="46"/>
    </location>
</feature>
<dbReference type="GO" id="GO:0003677">
    <property type="term" value="F:DNA binding"/>
    <property type="evidence" value="ECO:0007669"/>
    <property type="project" value="UniProtKB-KW"/>
</dbReference>
<dbReference type="Pfam" id="PF00172">
    <property type="entry name" value="Zn_clus"/>
    <property type="match status" value="1"/>
</dbReference>
<dbReference type="InterPro" id="IPR053178">
    <property type="entry name" value="Osmoadaptation_assoc"/>
</dbReference>
<dbReference type="Gene3D" id="4.10.240.10">
    <property type="entry name" value="Zn(2)-C6 fungal-type DNA-binding domain"/>
    <property type="match status" value="1"/>
</dbReference>
<dbReference type="GO" id="GO:0008270">
    <property type="term" value="F:zinc ion binding"/>
    <property type="evidence" value="ECO:0007669"/>
    <property type="project" value="InterPro"/>
</dbReference>
<evidence type="ECO:0000256" key="1">
    <source>
        <dbReference type="ARBA" id="ARBA00023015"/>
    </source>
</evidence>
<dbReference type="CDD" id="cd00067">
    <property type="entry name" value="GAL4"/>
    <property type="match status" value="1"/>
</dbReference>
<dbReference type="InterPro" id="IPR036864">
    <property type="entry name" value="Zn2-C6_fun-type_DNA-bd_sf"/>
</dbReference>
<dbReference type="GO" id="GO:0009893">
    <property type="term" value="P:positive regulation of metabolic process"/>
    <property type="evidence" value="ECO:0007669"/>
    <property type="project" value="UniProtKB-ARBA"/>
</dbReference>
<evidence type="ECO:0000256" key="2">
    <source>
        <dbReference type="ARBA" id="ARBA00023125"/>
    </source>
</evidence>
<proteinExistence type="predicted"/>
<dbReference type="PANTHER" id="PTHR38111:SF11">
    <property type="entry name" value="TRANSCRIPTION FACTOR DOMAIN-CONTAINING PROTEIN-RELATED"/>
    <property type="match status" value="1"/>
</dbReference>
<reference evidence="6 7" key="1">
    <citation type="submission" date="2019-04" db="EMBL/GenBank/DDBJ databases">
        <title>Friends and foes A comparative genomics studyof 23 Aspergillus species from section Flavi.</title>
        <authorList>
            <consortium name="DOE Joint Genome Institute"/>
            <person name="Kjaerbolling I."/>
            <person name="Vesth T."/>
            <person name="Frisvad J.C."/>
            <person name="Nybo J.L."/>
            <person name="Theobald S."/>
            <person name="Kildgaard S."/>
            <person name="Isbrandt T."/>
            <person name="Kuo A."/>
            <person name="Sato A."/>
            <person name="Lyhne E.K."/>
            <person name="Kogle M.E."/>
            <person name="Wiebenga A."/>
            <person name="Kun R.S."/>
            <person name="Lubbers R.J."/>
            <person name="Makela M.R."/>
            <person name="Barry K."/>
            <person name="Chovatia M."/>
            <person name="Clum A."/>
            <person name="Daum C."/>
            <person name="Haridas S."/>
            <person name="He G."/>
            <person name="LaButti K."/>
            <person name="Lipzen A."/>
            <person name="Mondo S."/>
            <person name="Riley R."/>
            <person name="Salamov A."/>
            <person name="Simmons B.A."/>
            <person name="Magnuson J.K."/>
            <person name="Henrissat B."/>
            <person name="Mortensen U.H."/>
            <person name="Larsen T.O."/>
            <person name="Devries R.P."/>
            <person name="Grigoriev I.V."/>
            <person name="Machida M."/>
            <person name="Baker S.E."/>
            <person name="Andersen M.R."/>
        </authorList>
    </citation>
    <scope>NUCLEOTIDE SEQUENCE [LARGE SCALE GENOMIC DNA]</scope>
    <source>
        <strain evidence="6 7">IBT 29228</strain>
    </source>
</reference>
<dbReference type="SMART" id="SM00066">
    <property type="entry name" value="GAL4"/>
    <property type="match status" value="1"/>
</dbReference>
<dbReference type="Proteomes" id="UP000326198">
    <property type="component" value="Unassembled WGS sequence"/>
</dbReference>
<dbReference type="PANTHER" id="PTHR38111">
    <property type="entry name" value="ZN(2)-C6 FUNGAL-TYPE DOMAIN-CONTAINING PROTEIN-RELATED"/>
    <property type="match status" value="1"/>
</dbReference>
<keyword evidence="1" id="KW-0805">Transcription regulation</keyword>
<keyword evidence="3" id="KW-0804">Transcription</keyword>
<evidence type="ECO:0000256" key="3">
    <source>
        <dbReference type="ARBA" id="ARBA00023163"/>
    </source>
</evidence>
<evidence type="ECO:0000313" key="7">
    <source>
        <dbReference type="Proteomes" id="UP000326198"/>
    </source>
</evidence>
<keyword evidence="4" id="KW-0539">Nucleus</keyword>
<sequence length="401" mass="45144">MFMRSDPTMVRIKDRPTACLTCLKRKKGCDRQKPSCGQCRKSCIPCLGYNRPYKFRHTTAQDFSKAHASLSLQRAIETGGPNNASQRQLMRSACIANMLDTFWEVYLPDGQQLNPKLGVNSTWGVVKSMGNVGSQTGALGKATAAMCLAAVDLQENNKWMQENSLRYYTEALHDVATALSQPGRNRTVSLMCAIRIFSIYESFFIKADRPSSIEQSMGWTAHLAGEISLLLSSGPAFYSTGLAHRVFVDDRLFLISLALQNRRASFLTEQAWLTLPWKVTAKAPRDRLLDILAHIPTAFESFDEYYTIALRDPISAEPKRQNILQFCLRISDELALWCAKNLTLVQSAAQIKPLWDMDKSRAPLDQSEITILHIASLYWGTLTLVQHTLRKILRDDESKTV</sequence>
<dbReference type="SUPFAM" id="SSF57701">
    <property type="entry name" value="Zn2/Cys6 DNA-binding domain"/>
    <property type="match status" value="1"/>
</dbReference>
<dbReference type="InterPro" id="IPR001138">
    <property type="entry name" value="Zn2Cys6_DnaBD"/>
</dbReference>
<dbReference type="PROSITE" id="PS50048">
    <property type="entry name" value="ZN2_CY6_FUNGAL_2"/>
    <property type="match status" value="1"/>
</dbReference>
<accession>A0A5N7BIT1</accession>
<evidence type="ECO:0000256" key="4">
    <source>
        <dbReference type="ARBA" id="ARBA00023242"/>
    </source>
</evidence>
<keyword evidence="7" id="KW-1185">Reference proteome</keyword>
<dbReference type="OrthoDB" id="3525185at2759"/>
<name>A0A5N7BIT1_9EURO</name>
<dbReference type="EMBL" id="ML736168">
    <property type="protein sequence ID" value="KAE8381732.1"/>
    <property type="molecule type" value="Genomic_DNA"/>
</dbReference>
<protein>
    <recommendedName>
        <fullName evidence="5">Zn(2)-C6 fungal-type domain-containing protein</fullName>
    </recommendedName>
</protein>
<dbReference type="GO" id="GO:0000981">
    <property type="term" value="F:DNA-binding transcription factor activity, RNA polymerase II-specific"/>
    <property type="evidence" value="ECO:0007669"/>
    <property type="project" value="InterPro"/>
</dbReference>
<evidence type="ECO:0000313" key="6">
    <source>
        <dbReference type="EMBL" id="KAE8381732.1"/>
    </source>
</evidence>
<keyword evidence="2" id="KW-0238">DNA-binding</keyword>
<organism evidence="6 7">
    <name type="scientific">Aspergillus bertholletiae</name>
    <dbReference type="NCBI Taxonomy" id="1226010"/>
    <lineage>
        <taxon>Eukaryota</taxon>
        <taxon>Fungi</taxon>
        <taxon>Dikarya</taxon>
        <taxon>Ascomycota</taxon>
        <taxon>Pezizomycotina</taxon>
        <taxon>Eurotiomycetes</taxon>
        <taxon>Eurotiomycetidae</taxon>
        <taxon>Eurotiales</taxon>
        <taxon>Aspergillaceae</taxon>
        <taxon>Aspergillus</taxon>
        <taxon>Aspergillus subgen. Circumdati</taxon>
    </lineage>
</organism>
<evidence type="ECO:0000259" key="5">
    <source>
        <dbReference type="PROSITE" id="PS50048"/>
    </source>
</evidence>
<dbReference type="AlphaFoldDB" id="A0A5N7BIT1"/>